<evidence type="ECO:0000313" key="2">
    <source>
        <dbReference type="EMBL" id="TSC65997.1"/>
    </source>
</evidence>
<gene>
    <name evidence="2" type="ORF">CEO22_267</name>
</gene>
<accession>A0A554JC86</accession>
<organism evidence="2 3">
    <name type="scientific">Candidatus Berkelbacteria bacterium Gr01-1014_85</name>
    <dbReference type="NCBI Taxonomy" id="2017150"/>
    <lineage>
        <taxon>Bacteria</taxon>
        <taxon>Candidatus Berkelbacteria</taxon>
    </lineage>
</organism>
<dbReference type="Proteomes" id="UP000316253">
    <property type="component" value="Unassembled WGS sequence"/>
</dbReference>
<dbReference type="AlphaFoldDB" id="A0A554JC86"/>
<comment type="caution">
    <text evidence="2">The sequence shown here is derived from an EMBL/GenBank/DDBJ whole genome shotgun (WGS) entry which is preliminary data.</text>
</comment>
<sequence>MQSPARFVLSLSVLLVVLAAIVWFLTDKGVLPKFGGSGKADGQAASAYRAVFLTGNIVYFGQLESETSDKIVLKDIYYLQFAQSPQGSAETAANQEQQSSLVKLGSELHGPTDQMDINKDHVLFTETLKEDSKVIEAIKRYQKNGPDTATAGAQSSATPTASATPKK</sequence>
<protein>
    <submittedName>
        <fullName evidence="2">Uncharacterized protein</fullName>
    </submittedName>
</protein>
<proteinExistence type="predicted"/>
<feature type="compositionally biased region" description="Low complexity" evidence="1">
    <location>
        <begin position="148"/>
        <end position="167"/>
    </location>
</feature>
<reference evidence="2 3" key="1">
    <citation type="submission" date="2017-08" db="EMBL/GenBank/DDBJ databases">
        <title>Mechanisms for carbon and nitrogen cycling indicate functional differentiation within the Candidate Phyla Radiation.</title>
        <authorList>
            <person name="Danczak R.E."/>
            <person name="Johnston M.D."/>
            <person name="Kenah C."/>
            <person name="Slattery M."/>
            <person name="Wrighton K.C."/>
            <person name="Wilkins M.J."/>
        </authorList>
    </citation>
    <scope>NUCLEOTIDE SEQUENCE [LARGE SCALE GENOMIC DNA]</scope>
    <source>
        <strain evidence="2">Gr01-1014_85</strain>
    </source>
</reference>
<name>A0A554JC86_9BACT</name>
<feature type="region of interest" description="Disordered" evidence="1">
    <location>
        <begin position="143"/>
        <end position="167"/>
    </location>
</feature>
<evidence type="ECO:0000256" key="1">
    <source>
        <dbReference type="SAM" id="MobiDB-lite"/>
    </source>
</evidence>
<evidence type="ECO:0000313" key="3">
    <source>
        <dbReference type="Proteomes" id="UP000316253"/>
    </source>
</evidence>
<dbReference type="EMBL" id="VMFD01000019">
    <property type="protein sequence ID" value="TSC65997.1"/>
    <property type="molecule type" value="Genomic_DNA"/>
</dbReference>